<name>A0A7J9BGV7_GOSGO</name>
<evidence type="ECO:0000313" key="2">
    <source>
        <dbReference type="Proteomes" id="UP000593579"/>
    </source>
</evidence>
<gene>
    <name evidence="1" type="ORF">Gogos_019235</name>
</gene>
<reference evidence="1 2" key="1">
    <citation type="journal article" date="2019" name="Genome Biol. Evol.">
        <title>Insights into the evolution of the New World diploid cottons (Gossypium, subgenus Houzingenia) based on genome sequencing.</title>
        <authorList>
            <person name="Grover C.E."/>
            <person name="Arick M.A. 2nd"/>
            <person name="Thrash A."/>
            <person name="Conover J.L."/>
            <person name="Sanders W.S."/>
            <person name="Peterson D.G."/>
            <person name="Frelichowski J.E."/>
            <person name="Scheffler J.A."/>
            <person name="Scheffler B.E."/>
            <person name="Wendel J.F."/>
        </authorList>
    </citation>
    <scope>NUCLEOTIDE SEQUENCE [LARGE SCALE GENOMIC DNA]</scope>
    <source>
        <strain evidence="1">5</strain>
        <tissue evidence="1">Leaf</tissue>
    </source>
</reference>
<keyword evidence="2" id="KW-1185">Reference proteome</keyword>
<dbReference type="AlphaFoldDB" id="A0A7J9BGV7"/>
<comment type="caution">
    <text evidence="1">The sequence shown here is derived from an EMBL/GenBank/DDBJ whole genome shotgun (WGS) entry which is preliminary data.</text>
</comment>
<proteinExistence type="predicted"/>
<dbReference type="EMBL" id="JABEZY010000003">
    <property type="protein sequence ID" value="MBA0735381.1"/>
    <property type="molecule type" value="Genomic_DNA"/>
</dbReference>
<evidence type="ECO:0000313" key="1">
    <source>
        <dbReference type="EMBL" id="MBA0735381.1"/>
    </source>
</evidence>
<dbReference type="Proteomes" id="UP000593579">
    <property type="component" value="Unassembled WGS sequence"/>
</dbReference>
<accession>A0A7J9BGV7</accession>
<sequence>MQRDSYVVIFWVRLRRRFTKVGSKWLGYEKI</sequence>
<protein>
    <submittedName>
        <fullName evidence="1">Uncharacterized protein</fullName>
    </submittedName>
</protein>
<organism evidence="1 2">
    <name type="scientific">Gossypium gossypioides</name>
    <name type="common">Mexican cotton</name>
    <name type="synonym">Selera gossypioides</name>
    <dbReference type="NCBI Taxonomy" id="34282"/>
    <lineage>
        <taxon>Eukaryota</taxon>
        <taxon>Viridiplantae</taxon>
        <taxon>Streptophyta</taxon>
        <taxon>Embryophyta</taxon>
        <taxon>Tracheophyta</taxon>
        <taxon>Spermatophyta</taxon>
        <taxon>Magnoliopsida</taxon>
        <taxon>eudicotyledons</taxon>
        <taxon>Gunneridae</taxon>
        <taxon>Pentapetalae</taxon>
        <taxon>rosids</taxon>
        <taxon>malvids</taxon>
        <taxon>Malvales</taxon>
        <taxon>Malvaceae</taxon>
        <taxon>Malvoideae</taxon>
        <taxon>Gossypium</taxon>
    </lineage>
</organism>